<dbReference type="PANTHER" id="PTHR48146:SF2">
    <property type="entry name" value="K-STIMULATED PYROPHOSPHATE-ENERGIZED SODIUM PUMP PROTEIN"/>
    <property type="match status" value="1"/>
</dbReference>
<protein>
    <submittedName>
        <fullName evidence="1">Uncharacterized protein</fullName>
    </submittedName>
</protein>
<dbReference type="EMBL" id="CM007649">
    <property type="protein sequence ID" value="ONM30010.1"/>
    <property type="molecule type" value="Genomic_DNA"/>
</dbReference>
<gene>
    <name evidence="1" type="ORF">ZEAMMB73_Zm00001d039851</name>
</gene>
<evidence type="ECO:0000313" key="1">
    <source>
        <dbReference type="EMBL" id="ONM30010.1"/>
    </source>
</evidence>
<sequence>MPLSVGHWVVGWLQIGRYPRHVISLFFRLLYPWYWPSSCWNFVMTCAMTVYYYILNLLVSCWENMRRRPSHRRTHGE</sequence>
<proteinExistence type="predicted"/>
<dbReference type="ExpressionAtlas" id="A0A1D6MLC4">
    <property type="expression patterns" value="baseline and differential"/>
</dbReference>
<accession>A0A1D6MLC4</accession>
<dbReference type="PANTHER" id="PTHR48146">
    <property type="entry name" value="K-STIMULATED PYROPHOSPHATE-ENERGIZED SODIUM PUMP PROTEIN"/>
    <property type="match status" value="1"/>
</dbReference>
<reference evidence="1" key="1">
    <citation type="submission" date="2015-12" db="EMBL/GenBank/DDBJ databases">
        <title>Update maize B73 reference genome by single molecule sequencing technologies.</title>
        <authorList>
            <consortium name="Maize Genome Sequencing Project"/>
            <person name="Ware D."/>
        </authorList>
    </citation>
    <scope>NUCLEOTIDE SEQUENCE [LARGE SCALE GENOMIC DNA]</scope>
    <source>
        <tissue evidence="1">Seedling</tissue>
    </source>
</reference>
<organism evidence="1">
    <name type="scientific">Zea mays</name>
    <name type="common">Maize</name>
    <dbReference type="NCBI Taxonomy" id="4577"/>
    <lineage>
        <taxon>Eukaryota</taxon>
        <taxon>Viridiplantae</taxon>
        <taxon>Streptophyta</taxon>
        <taxon>Embryophyta</taxon>
        <taxon>Tracheophyta</taxon>
        <taxon>Spermatophyta</taxon>
        <taxon>Magnoliopsida</taxon>
        <taxon>Liliopsida</taxon>
        <taxon>Poales</taxon>
        <taxon>Poaceae</taxon>
        <taxon>PACMAD clade</taxon>
        <taxon>Panicoideae</taxon>
        <taxon>Andropogonodae</taxon>
        <taxon>Andropogoneae</taxon>
        <taxon>Tripsacinae</taxon>
        <taxon>Zea</taxon>
    </lineage>
</organism>
<name>A0A1D6MLC4_MAIZE</name>
<dbReference type="AlphaFoldDB" id="A0A1D6MLC4"/>